<dbReference type="InterPro" id="IPR050297">
    <property type="entry name" value="LipidA_mod_glycosyltrf_83"/>
</dbReference>
<keyword evidence="6 8" id="KW-1133">Transmembrane helix</keyword>
<evidence type="ECO:0000256" key="3">
    <source>
        <dbReference type="ARBA" id="ARBA00022676"/>
    </source>
</evidence>
<feature type="transmembrane region" description="Helical" evidence="8">
    <location>
        <begin position="343"/>
        <end position="367"/>
    </location>
</feature>
<evidence type="ECO:0000259" key="9">
    <source>
        <dbReference type="Pfam" id="PF13231"/>
    </source>
</evidence>
<feature type="transmembrane region" description="Helical" evidence="8">
    <location>
        <begin position="135"/>
        <end position="154"/>
    </location>
</feature>
<feature type="transmembrane region" description="Helical" evidence="8">
    <location>
        <begin position="379"/>
        <end position="401"/>
    </location>
</feature>
<evidence type="ECO:0000256" key="5">
    <source>
        <dbReference type="ARBA" id="ARBA00022692"/>
    </source>
</evidence>
<keyword evidence="3" id="KW-0328">Glycosyltransferase</keyword>
<keyword evidence="5 8" id="KW-0812">Transmembrane</keyword>
<proteinExistence type="predicted"/>
<evidence type="ECO:0000256" key="1">
    <source>
        <dbReference type="ARBA" id="ARBA00004651"/>
    </source>
</evidence>
<evidence type="ECO:0000256" key="8">
    <source>
        <dbReference type="SAM" id="Phobius"/>
    </source>
</evidence>
<comment type="caution">
    <text evidence="10">The sequence shown here is derived from an EMBL/GenBank/DDBJ whole genome shotgun (WGS) entry which is preliminary data.</text>
</comment>
<evidence type="ECO:0000256" key="6">
    <source>
        <dbReference type="ARBA" id="ARBA00022989"/>
    </source>
</evidence>
<dbReference type="PANTHER" id="PTHR33908:SF11">
    <property type="entry name" value="MEMBRANE PROTEIN"/>
    <property type="match status" value="1"/>
</dbReference>
<organism evidence="10 11">
    <name type="scientific">Trebonia kvetii</name>
    <dbReference type="NCBI Taxonomy" id="2480626"/>
    <lineage>
        <taxon>Bacteria</taxon>
        <taxon>Bacillati</taxon>
        <taxon>Actinomycetota</taxon>
        <taxon>Actinomycetes</taxon>
        <taxon>Streptosporangiales</taxon>
        <taxon>Treboniaceae</taxon>
        <taxon>Trebonia</taxon>
    </lineage>
</organism>
<evidence type="ECO:0000256" key="4">
    <source>
        <dbReference type="ARBA" id="ARBA00022679"/>
    </source>
</evidence>
<evidence type="ECO:0000313" key="11">
    <source>
        <dbReference type="Proteomes" id="UP000460272"/>
    </source>
</evidence>
<comment type="subcellular location">
    <subcellularLocation>
        <location evidence="1">Cell membrane</location>
        <topology evidence="1">Multi-pass membrane protein</topology>
    </subcellularLocation>
</comment>
<protein>
    <submittedName>
        <fullName evidence="10">Phospholipid carrier-dependent glycosyltransferase</fullName>
    </submittedName>
</protein>
<keyword evidence="2" id="KW-1003">Cell membrane</keyword>
<feature type="transmembrane region" description="Helical" evidence="8">
    <location>
        <begin position="84"/>
        <end position="102"/>
    </location>
</feature>
<evidence type="ECO:0000256" key="7">
    <source>
        <dbReference type="ARBA" id="ARBA00023136"/>
    </source>
</evidence>
<sequence>MTVLDRPVERAPIDRAKDWRFLGRSADFWLCATLTLIVLLVQGWNIAGYPTVFDDEGTYLAQAWAIDHGVGMAPYTYWFDHPPLGWIQLSALAWIPSLIFHAPGQLVVAYSRIIMLPFTAASSILVYVLARRMKLPRWSAALAVALFGLCPLSVTLQREIFLDNVAVTWILAAFVLAYSPRKHLWHHVASGLCAAVAVLSKETMLLVVPALVVALWQNVHKDTRKYSFVGFIGAFILVGVQYPLYATLKGELYASGGRVSLWSGLKYQLTRPGSGSVFHGGAHPSNAYSVLHNWLFYDPVLIVVGALAVLLCLAFYDTRPVAIAGVILVLTVLRPSGYLPSMYVIGMLPFFALGIAGLSYRLVTFILTYRANPVFWQQITRLGVVAVIVFAAAFSVVPRWYSHDSDADSQNINKGYQLAVEWIDSHIPHPGNARIVVDDTIWLDMVKDGFKPGRRDIYFFKLDVDPDVMLNLPGKFGNGWKGVQYVIQTPYMTENPSYSTTLLLDHSKVLWKYGSGDRFSTIFVLKVTPQHVRPNYP</sequence>
<dbReference type="GO" id="GO:0005886">
    <property type="term" value="C:plasma membrane"/>
    <property type="evidence" value="ECO:0007669"/>
    <property type="project" value="UniProtKB-SubCell"/>
</dbReference>
<name>A0A6P2BWU3_9ACTN</name>
<dbReference type="InterPro" id="IPR038731">
    <property type="entry name" value="RgtA/B/C-like"/>
</dbReference>
<feature type="transmembrane region" description="Helical" evidence="8">
    <location>
        <begin position="161"/>
        <end position="178"/>
    </location>
</feature>
<keyword evidence="11" id="KW-1185">Reference proteome</keyword>
<keyword evidence="4 10" id="KW-0808">Transferase</keyword>
<reference evidence="10 11" key="1">
    <citation type="submission" date="2018-11" db="EMBL/GenBank/DDBJ databases">
        <title>Trebonia kvetii gen.nov., sp.nov., a novel acidophilic actinobacterium, and proposal of the new actinobacterial family Treboniaceae fam. nov.</title>
        <authorList>
            <person name="Rapoport D."/>
            <person name="Sagova-Mareckova M."/>
            <person name="Sedlacek I."/>
            <person name="Provaznik J."/>
            <person name="Kralova S."/>
            <person name="Pavlinic D."/>
            <person name="Benes V."/>
            <person name="Kopecky J."/>
        </authorList>
    </citation>
    <scope>NUCLEOTIDE SEQUENCE [LARGE SCALE GENOMIC DNA]</scope>
    <source>
        <strain evidence="10 11">15Tr583</strain>
    </source>
</reference>
<dbReference type="Pfam" id="PF13231">
    <property type="entry name" value="PMT_2"/>
    <property type="match status" value="1"/>
</dbReference>
<feature type="transmembrane region" description="Helical" evidence="8">
    <location>
        <begin position="294"/>
        <end position="316"/>
    </location>
</feature>
<dbReference type="AlphaFoldDB" id="A0A6P2BWU3"/>
<feature type="transmembrane region" description="Helical" evidence="8">
    <location>
        <begin position="184"/>
        <end position="216"/>
    </location>
</feature>
<keyword evidence="7 8" id="KW-0472">Membrane</keyword>
<evidence type="ECO:0000313" key="10">
    <source>
        <dbReference type="EMBL" id="TVZ01643.1"/>
    </source>
</evidence>
<dbReference type="RefSeq" id="WP_145858399.1">
    <property type="nucleotide sequence ID" value="NZ_RPFW01000006.1"/>
</dbReference>
<dbReference type="GO" id="GO:0009103">
    <property type="term" value="P:lipopolysaccharide biosynthetic process"/>
    <property type="evidence" value="ECO:0007669"/>
    <property type="project" value="UniProtKB-ARBA"/>
</dbReference>
<dbReference type="EMBL" id="RPFW01000006">
    <property type="protein sequence ID" value="TVZ01643.1"/>
    <property type="molecule type" value="Genomic_DNA"/>
</dbReference>
<dbReference type="OrthoDB" id="3207667at2"/>
<gene>
    <name evidence="10" type="ORF">EAS64_29640</name>
</gene>
<dbReference type="GO" id="GO:0016763">
    <property type="term" value="F:pentosyltransferase activity"/>
    <property type="evidence" value="ECO:0007669"/>
    <property type="project" value="TreeGrafter"/>
</dbReference>
<accession>A0A6P2BWU3</accession>
<feature type="transmembrane region" description="Helical" evidence="8">
    <location>
        <begin position="109"/>
        <end position="129"/>
    </location>
</feature>
<feature type="transmembrane region" description="Helical" evidence="8">
    <location>
        <begin position="21"/>
        <end position="44"/>
    </location>
</feature>
<dbReference type="Proteomes" id="UP000460272">
    <property type="component" value="Unassembled WGS sequence"/>
</dbReference>
<dbReference type="PANTHER" id="PTHR33908">
    <property type="entry name" value="MANNOSYLTRANSFERASE YKCB-RELATED"/>
    <property type="match status" value="1"/>
</dbReference>
<feature type="transmembrane region" description="Helical" evidence="8">
    <location>
        <begin position="228"/>
        <end position="245"/>
    </location>
</feature>
<feature type="domain" description="Glycosyltransferase RgtA/B/C/D-like" evidence="9">
    <location>
        <begin position="90"/>
        <end position="237"/>
    </location>
</feature>
<evidence type="ECO:0000256" key="2">
    <source>
        <dbReference type="ARBA" id="ARBA00022475"/>
    </source>
</evidence>